<sequence length="86" mass="10071">MPYSLQDRFILRENCAPIGTRKEAWCALAQGFLAIHNDRLYLTVIHAREPDAEVFFPDYSDFEKVIFKEDHCVGSLNFTYITLERI</sequence>
<dbReference type="AlphaFoldDB" id="A0A0G1MYI8"/>
<dbReference type="Proteomes" id="UP000034911">
    <property type="component" value="Unassembled WGS sequence"/>
</dbReference>
<dbReference type="STRING" id="1619050.UX20_C0025G0004"/>
<organism evidence="1 2">
    <name type="scientific">Candidatus Magasanikbacteria bacterium GW2011_GWC2_45_8</name>
    <dbReference type="NCBI Taxonomy" id="1619050"/>
    <lineage>
        <taxon>Bacteria</taxon>
        <taxon>Candidatus Magasanikiibacteriota</taxon>
    </lineage>
</organism>
<protein>
    <submittedName>
        <fullName evidence="1">Uncharacterized protein</fullName>
    </submittedName>
</protein>
<evidence type="ECO:0000313" key="2">
    <source>
        <dbReference type="Proteomes" id="UP000034911"/>
    </source>
</evidence>
<name>A0A0G1MYI8_9BACT</name>
<evidence type="ECO:0000313" key="1">
    <source>
        <dbReference type="EMBL" id="KKU13304.1"/>
    </source>
</evidence>
<proteinExistence type="predicted"/>
<reference evidence="1 2" key="1">
    <citation type="journal article" date="2015" name="Nature">
        <title>rRNA introns, odd ribosomes, and small enigmatic genomes across a large radiation of phyla.</title>
        <authorList>
            <person name="Brown C.T."/>
            <person name="Hug L.A."/>
            <person name="Thomas B.C."/>
            <person name="Sharon I."/>
            <person name="Castelle C.J."/>
            <person name="Singh A."/>
            <person name="Wilkins M.J."/>
            <person name="Williams K.H."/>
            <person name="Banfield J.F."/>
        </authorList>
    </citation>
    <scope>NUCLEOTIDE SEQUENCE [LARGE SCALE GENOMIC DNA]</scope>
</reference>
<gene>
    <name evidence="1" type="ORF">UX20_C0025G0004</name>
</gene>
<dbReference type="EMBL" id="LCLH01000025">
    <property type="protein sequence ID" value="KKU13304.1"/>
    <property type="molecule type" value="Genomic_DNA"/>
</dbReference>
<accession>A0A0G1MYI8</accession>
<comment type="caution">
    <text evidence="1">The sequence shown here is derived from an EMBL/GenBank/DDBJ whole genome shotgun (WGS) entry which is preliminary data.</text>
</comment>